<dbReference type="EMBL" id="REGN01001406">
    <property type="protein sequence ID" value="RNA34853.1"/>
    <property type="molecule type" value="Genomic_DNA"/>
</dbReference>
<reference evidence="1 2" key="1">
    <citation type="journal article" date="2018" name="Sci. Rep.">
        <title>Genomic signatures of local adaptation to the degree of environmental predictability in rotifers.</title>
        <authorList>
            <person name="Franch-Gras L."/>
            <person name="Hahn C."/>
            <person name="Garcia-Roger E.M."/>
            <person name="Carmona M.J."/>
            <person name="Serra M."/>
            <person name="Gomez A."/>
        </authorList>
    </citation>
    <scope>NUCLEOTIDE SEQUENCE [LARGE SCALE GENOMIC DNA]</scope>
    <source>
        <strain evidence="1">HYR1</strain>
    </source>
</reference>
<evidence type="ECO:0000313" key="1">
    <source>
        <dbReference type="EMBL" id="RNA34853.1"/>
    </source>
</evidence>
<evidence type="ECO:0000313" key="2">
    <source>
        <dbReference type="Proteomes" id="UP000276133"/>
    </source>
</evidence>
<dbReference type="AlphaFoldDB" id="A0A3M7SGD5"/>
<accession>A0A3M7SGD5</accession>
<name>A0A3M7SGD5_BRAPC</name>
<sequence>MNLYQMNIMLSDFTIRNLRKKNVDIINKRKK</sequence>
<keyword evidence="2" id="KW-1185">Reference proteome</keyword>
<organism evidence="1 2">
    <name type="scientific">Brachionus plicatilis</name>
    <name type="common">Marine rotifer</name>
    <name type="synonym">Brachionus muelleri</name>
    <dbReference type="NCBI Taxonomy" id="10195"/>
    <lineage>
        <taxon>Eukaryota</taxon>
        <taxon>Metazoa</taxon>
        <taxon>Spiralia</taxon>
        <taxon>Gnathifera</taxon>
        <taxon>Rotifera</taxon>
        <taxon>Eurotatoria</taxon>
        <taxon>Monogononta</taxon>
        <taxon>Pseudotrocha</taxon>
        <taxon>Ploima</taxon>
        <taxon>Brachionidae</taxon>
        <taxon>Brachionus</taxon>
    </lineage>
</organism>
<proteinExistence type="predicted"/>
<dbReference type="Proteomes" id="UP000276133">
    <property type="component" value="Unassembled WGS sequence"/>
</dbReference>
<comment type="caution">
    <text evidence="1">The sequence shown here is derived from an EMBL/GenBank/DDBJ whole genome shotgun (WGS) entry which is preliminary data.</text>
</comment>
<protein>
    <submittedName>
        <fullName evidence="1">Uncharacterized protein</fullName>
    </submittedName>
</protein>
<gene>
    <name evidence="1" type="ORF">BpHYR1_005549</name>
</gene>